<proteinExistence type="predicted"/>
<evidence type="ECO:0000313" key="3">
    <source>
        <dbReference type="Proteomes" id="UP000058305"/>
    </source>
</evidence>
<keyword evidence="1" id="KW-0732">Signal</keyword>
<feature type="signal peptide" evidence="1">
    <location>
        <begin position="1"/>
        <end position="24"/>
    </location>
</feature>
<dbReference type="EMBL" id="CP014145">
    <property type="protein sequence ID" value="AMB58656.1"/>
    <property type="molecule type" value="Genomic_DNA"/>
</dbReference>
<protein>
    <submittedName>
        <fullName evidence="2">Uncharacterized protein</fullName>
    </submittedName>
</protein>
<evidence type="ECO:0000313" key="2">
    <source>
        <dbReference type="EMBL" id="AMB58656.1"/>
    </source>
</evidence>
<gene>
    <name evidence="2" type="ORF">AWU67_07050</name>
</gene>
<feature type="chain" id="PRO_5007065639" evidence="1">
    <location>
        <begin position="25"/>
        <end position="110"/>
    </location>
</feature>
<dbReference type="OrthoDB" id="9942355at2"/>
<evidence type="ECO:0000256" key="1">
    <source>
        <dbReference type="SAM" id="SignalP"/>
    </source>
</evidence>
<dbReference type="Proteomes" id="UP000058305">
    <property type="component" value="Chromosome"/>
</dbReference>
<dbReference type="PROSITE" id="PS51257">
    <property type="entry name" value="PROKAR_LIPOPROTEIN"/>
    <property type="match status" value="1"/>
</dbReference>
<keyword evidence="3" id="KW-1185">Reference proteome</keyword>
<dbReference type="AlphaFoldDB" id="A0A0X8E402"/>
<reference evidence="3" key="2">
    <citation type="submission" date="2016-01" db="EMBL/GenBank/DDBJ databases">
        <title>First complete genome sequence of a species in the genus Microterricola, an extremophilic cold active enzyme producing strain ERGS5:02 isolated from Sikkim Himalaya.</title>
        <authorList>
            <person name="Kumar R."/>
            <person name="Singh D."/>
            <person name="Swarnkar M.K."/>
        </authorList>
    </citation>
    <scope>NUCLEOTIDE SEQUENCE [LARGE SCALE GENOMIC DNA]</scope>
    <source>
        <strain evidence="3">ERGS5:02</strain>
    </source>
</reference>
<organism evidence="2 3">
    <name type="scientific">Microterricola viridarii</name>
    <dbReference type="NCBI Taxonomy" id="412690"/>
    <lineage>
        <taxon>Bacteria</taxon>
        <taxon>Bacillati</taxon>
        <taxon>Actinomycetota</taxon>
        <taxon>Actinomycetes</taxon>
        <taxon>Micrococcales</taxon>
        <taxon>Microbacteriaceae</taxon>
        <taxon>Microterricola</taxon>
    </lineage>
</organism>
<dbReference type="RefSeq" id="WP_067227345.1">
    <property type="nucleotide sequence ID" value="NZ_CP014145.1"/>
</dbReference>
<sequence>MRKQLLATLSIAVLGLGLTGCSGAPETGTVTVEVRADSATGAAQTLDVEVRDAHGTVLVQETLSSGTTRAFDGIPFGEITIDAAGLCELGTTLSSTGATAIFEPKHCTIA</sequence>
<accession>A0A0X8E402</accession>
<reference evidence="2 3" key="1">
    <citation type="journal article" date="2016" name="J. Biotechnol.">
        <title>First complete genome sequence of a species in the genus Microterricola, an extremophilic cold active enzyme producing bacterial strain ERGS5:02 isolated from Sikkim Himalaya.</title>
        <authorList>
            <person name="Himanshu"/>
            <person name="Swarnkar M.K."/>
            <person name="Singh D."/>
            <person name="Kumar R."/>
        </authorList>
    </citation>
    <scope>NUCLEOTIDE SEQUENCE [LARGE SCALE GENOMIC DNA]</scope>
    <source>
        <strain evidence="2 3">ERGS5:02</strain>
    </source>
</reference>
<name>A0A0X8E402_9MICO</name>
<dbReference type="KEGG" id="mvd:AWU67_07050"/>